<dbReference type="InterPro" id="IPR026854">
    <property type="entry name" value="VPS13_N"/>
</dbReference>
<feature type="coiled-coil region" evidence="3">
    <location>
        <begin position="811"/>
        <end position="838"/>
    </location>
</feature>
<evidence type="ECO:0000259" key="4">
    <source>
        <dbReference type="PROSITE" id="PS50003"/>
    </source>
</evidence>
<dbReference type="InterPro" id="IPR026847">
    <property type="entry name" value="VPS13"/>
</dbReference>
<keyword evidence="3" id="KW-0175">Coiled coil</keyword>
<evidence type="ECO:0000256" key="3">
    <source>
        <dbReference type="SAM" id="Coils"/>
    </source>
</evidence>
<gene>
    <name evidence="5" type="ORF">PSON_ATCC_30995.1.T0510183</name>
</gene>
<protein>
    <recommendedName>
        <fullName evidence="4">PH domain-containing protein</fullName>
    </recommendedName>
</protein>
<dbReference type="PROSITE" id="PS50003">
    <property type="entry name" value="PH_DOMAIN"/>
    <property type="match status" value="1"/>
</dbReference>
<dbReference type="Pfam" id="PF00169">
    <property type="entry name" value="PH"/>
    <property type="match status" value="1"/>
</dbReference>
<accession>A0A8S1N5X9</accession>
<sequence>MFEKILSRILLTYFGRFITGFDQTNLQLAIWSGNIVIENVALKQEIFADLELPLELKFSSIGRLILKIPWNKLSSSPVEVVLENILIVFNPLPKQRWNIDDSIQIKRKFTKLLDKVRQSITLKKKDQGENSSYFEKLTLKVIDNLQVSLKNIHFRFEDHNYSWGIKMNSLTALTTNEQFIVAFVDRGDKDTKFVPRNKLIELQQLQFYWNTKENIFISEYVPQEQLQIFDQVIQISAQFKLIINHKERFEKVHYLLDMQLEEINLNLRHSQLIQIISFLELISNYKSRVWSQKQELMQQDVNIYQQEYQDIFILFLKNDFKDIEQLGDEDQIVYFKNLIRQVPFKQLESWSQIAQKKYYLDLKVQEYQKQKSKKGWFNILGGQTQVEVTDSELKQLEEFISNEETSIVCRPSESQKIKLIAKLKKAHIQLVKDNNTLQDEGIIKQLEQIELEWIQYENKDFSFSTIIKEFSLQLVKNKQIEKICQPAQETNEFIKISLSKTTTVKVCRLDFRFLMQSLTINYNPCIIRIIREITEVKKGDYVEQTLKTATWNQIEKIQDSTESQLQNILQSNIQLKIDAKILEPILELSINNNEFWLVRMDSFHIRTKVTNQQDLYENFEVSLSNFKFLYYPERFGNQTLQILNDYNLGVQIQRLKSIYHELITTENKPLIIIKGKLNSINVTINEKVYKHLVYLPETIYPTQSEDQILQQLQLDKQLIIKYKVKDGYLKRQGQLIKTWTSQYVILSNFDLYFYDQEKMLMANSKLSLFNSTLEQLQVDDQSHSFKIINKQGVYIFACENQIDLSDWINKIKLQIQQYQSYEEIKEKQEEQIKVKQKDQMQINISIKQIQVKLYKDNNYPSVYQEQLLFLLKINNLNFETIKQEQIQQILQIDNLSVQDWIFDFQNPQNQDLIILSNKVERQPSLRIELTPKKQRINVDQLQINWKPDTFLKLKQLLEIIVDRKSRKWYFAGVRDFEAEQLKKGRNCDYEEVKKDKLIDGLKRVFNKCQRYGQSKLKVKEKFNTLIDHQNFLNDYEWVENEILSQYQIKSSKNTLMELVTSINFISVNFFHRTSHSLLFKCDLDEVKFTFTKLQFSFYLDTYLQDISLYDMTNYPFTIDSNLEYNLIKPQKLVGKRDVYDEWAVRFRFSGYDEIIIANQEKINAFLLIEINPVFAIYQHQPLMRQIDYIINQIVTLIREPEALTMNTEFIEQKRRNKNRLKAKRVWGDIDLIQSKFICPTFLDLRIVINKPLAIIKGWPHFTEYFQLDGEVVEVYNKQFIDMSRLLQEGGISLIQSNEQWMPDGRIRKAWSEAFCIEGHNMQLQYFEKGIHQISTLFEFNLSFERALHYFEINELYDNVKMDRSIRIRSCMSPTILKIYRKEYLEICKMIFHNFTNDDLKDKLYIHDFEVVRSFEPAPISFWLDFMDISIFALSRKSQQPLVQINMKQMRLEWLKGTHIDLNLFSQLITMFHYDEFNNELVFVGELNLNPNQDKLFQVNQLIDGHQPTKQREEFKRYIFDEDFIKEQSQFQMLFHIQKPSSDKECNIVLKNVKMIVEPTVFVNVGLWSRLEQQCWPIQTEFGEMPSIKLIVEILNSSLCLQGLDNNYILGTKGDISYVWNRSRFLHPEQIILNLKNKQLDKRLIDIIGDAFEHKVNLKNVELFKCKFVDYINYDLKQVRKRHIILPFSLFFCIKNQLQVEFSKQFIYFHNKYSFHIDKTICKFSYQDLLLIMSISDKLKSSKQEVIREPIYELEEIVNQEQPINNLFDAIISGLQIVVINDAGEAYVPIFDLTLSETQLQFQMANSKSIFSTVIKLSSSFYNPKIAVWEPILESCNFSVDVSLNPKGDPQSIIFLEMTQEQQILNINLSAQMICVFHKTFLSWKQEIEQNKKQIEQSYLEQPDKQLEKSISGQNDKSQYNVIQQKQILHQKIFEDERVDNVDYVSPYTIRNETGFILEISDTTNINRKYILQSNSSINYEIDADFDQMFARERDELQQSEQRLVSIKVIHHKYEFEPLKSIDLDCIKVTRYPIQPFNKSTNLTFMLFIEVVPKDTRKLLLISSETIIFNQTNMIVDLQLFDLKGVQEANIYEAQIEPYRAFSVPIDRTRQHFNFKFQGHEKYSNSINLRYLSDNIEKKYEQQHNDYYTIVKCSKRNINQTLVYLESPFQIKNCLPLNISYELYGDSEQYLLTDSIIIQQQQVDNEQSNLTIPKQLDKYQYEHLQQKEKGQMMKQEQKLIHKISSKGRLAIAVKLPFFQNSGIHMLYHAKFGLFQVENIQLCDYSGNTSGYVLIDQIKNVFYIYCKQMIVNELPFKVYCYGMSDIKKGNPTIIAGQPMNDFQQNDLNELYNITLFNDQQFVSLSTSVNYTQLSETLNLNYTGNQTVSIQTDQNQIVEVGYNISLMCVDKQKPLVTKVLTLSPRFIIVNQTQNTIHILQESKHQYLEIKSMDRQPLVWYSTRYQYISIHYQDEFIEWQPTNPIDPNRNGFQCFTIRAANNLSTIKHFNCLTKIDNQIVYLMIVECKPIAILNQIYEQSQRNSIIQQQQSKIQNVNQVDPPYVIVNNLELVTLICYQSCCSEEKYSHRYQFKEYKLYINNNQQCAFSWEYPCEKRDLVIQLQFEGELSTHFKLNPITINLEEADAIQEYVLPSGLNEQEQYKFYIISLWEGASRKLKFQQEVQNQQNQHDTNILKLDINVNQVGISLIDQFYTKRVELIYIYFKRLEFNLLETTQSKRSEFKVKYINIDSNSSSKTMFPVIFTPTKYKEIFEFNRSHLSLVLEQSTQVKSISLIKNIRACLQPTTIRLTSEMLEQLYSVYKQITQSFESNLRMDDQLKQFDFEYAISQEEQEKLQQTNSVTLSNRVQNKYGVGSFGIQNKTEWQELKIELNDQKATYINKIEIYPLKFNLTFYSSAKSSLQYNRLMQILKTIGIVIGNIDEAPLILGGIFLENSFDTSQAIMTKLATHYKDMLFNLILKLLGSIEIFGNPVGLVKHLAKGVYDLFDKPIEGFIKGPIEGGIGIAKGVGSLIQNTVSGVSNSTSKIAGSISGSLAYISLDKKYKQEREQIRVVKPNQMISGIYLGGQLLYISLNRAVVGVFDLPVNQAKRNGMKGLTIGVLEGTAGFFIKPFAGLFDFVSKTTDGLKATAQYWDDKANEKRSRDIRVIYQQEQLYKNYNPKDAKIMQFLISINNKLEDYYYFDSFEYESGGTELVFVLMYQQFFNCDRKNKIFIWQIDPSSVQDILMINDGVLFQLKDYNEKYKSQQVQLYMTQQRQMEQVILKSQWLLSNI</sequence>
<dbReference type="EMBL" id="CAJJDN010000051">
    <property type="protein sequence ID" value="CAD8087442.1"/>
    <property type="molecule type" value="Genomic_DNA"/>
</dbReference>
<proteinExistence type="inferred from homology"/>
<dbReference type="GO" id="GO:0006623">
    <property type="term" value="P:protein targeting to vacuole"/>
    <property type="evidence" value="ECO:0007669"/>
    <property type="project" value="TreeGrafter"/>
</dbReference>
<evidence type="ECO:0000313" key="5">
    <source>
        <dbReference type="EMBL" id="CAD8087442.1"/>
    </source>
</evidence>
<dbReference type="PANTHER" id="PTHR16166:SF93">
    <property type="entry name" value="INTERMEMBRANE LIPID TRANSFER PROTEIN VPS13"/>
    <property type="match status" value="1"/>
</dbReference>
<dbReference type="SMART" id="SM00233">
    <property type="entry name" value="PH"/>
    <property type="match status" value="1"/>
</dbReference>
<dbReference type="PANTHER" id="PTHR16166">
    <property type="entry name" value="VACUOLAR PROTEIN SORTING-ASSOCIATED PROTEIN VPS13"/>
    <property type="match status" value="1"/>
</dbReference>
<dbReference type="Proteomes" id="UP000692954">
    <property type="component" value="Unassembled WGS sequence"/>
</dbReference>
<dbReference type="InterPro" id="IPR001849">
    <property type="entry name" value="PH_domain"/>
</dbReference>
<comment type="caution">
    <text evidence="5">The sequence shown here is derived from an EMBL/GenBank/DDBJ whole genome shotgun (WGS) entry which is preliminary data.</text>
</comment>
<dbReference type="CDD" id="cd00821">
    <property type="entry name" value="PH"/>
    <property type="match status" value="1"/>
</dbReference>
<name>A0A8S1N5X9_9CILI</name>
<dbReference type="OrthoDB" id="272810at2759"/>
<keyword evidence="6" id="KW-1185">Reference proteome</keyword>
<dbReference type="Pfam" id="PF12624">
    <property type="entry name" value="VPS13_N"/>
    <property type="match status" value="1"/>
</dbReference>
<evidence type="ECO:0000256" key="2">
    <source>
        <dbReference type="ARBA" id="ARBA00022448"/>
    </source>
</evidence>
<evidence type="ECO:0000313" key="6">
    <source>
        <dbReference type="Proteomes" id="UP000692954"/>
    </source>
</evidence>
<reference evidence="5" key="1">
    <citation type="submission" date="2021-01" db="EMBL/GenBank/DDBJ databases">
        <authorList>
            <consortium name="Genoscope - CEA"/>
            <person name="William W."/>
        </authorList>
    </citation>
    <scope>NUCLEOTIDE SEQUENCE</scope>
</reference>
<organism evidence="5 6">
    <name type="scientific">Paramecium sonneborni</name>
    <dbReference type="NCBI Taxonomy" id="65129"/>
    <lineage>
        <taxon>Eukaryota</taxon>
        <taxon>Sar</taxon>
        <taxon>Alveolata</taxon>
        <taxon>Ciliophora</taxon>
        <taxon>Intramacronucleata</taxon>
        <taxon>Oligohymenophorea</taxon>
        <taxon>Peniculida</taxon>
        <taxon>Parameciidae</taxon>
        <taxon>Paramecium</taxon>
    </lineage>
</organism>
<comment type="similarity">
    <text evidence="1">Belongs to the VPS13 family.</text>
</comment>
<feature type="domain" description="PH" evidence="4">
    <location>
        <begin position="722"/>
        <end position="816"/>
    </location>
</feature>
<evidence type="ECO:0000256" key="1">
    <source>
        <dbReference type="ARBA" id="ARBA00006545"/>
    </source>
</evidence>
<keyword evidence="2" id="KW-0813">Transport</keyword>
<dbReference type="GO" id="GO:0045053">
    <property type="term" value="P:protein retention in Golgi apparatus"/>
    <property type="evidence" value="ECO:0007669"/>
    <property type="project" value="TreeGrafter"/>
</dbReference>